<dbReference type="InterPro" id="IPR012334">
    <property type="entry name" value="Pectin_lyas_fold"/>
</dbReference>
<keyword evidence="7" id="KW-1185">Reference proteome</keyword>
<evidence type="ECO:0000256" key="1">
    <source>
        <dbReference type="ARBA" id="ARBA00010980"/>
    </source>
</evidence>
<name>A0A9W8YYB7_9PEZI</name>
<evidence type="ECO:0000256" key="2">
    <source>
        <dbReference type="ARBA" id="ARBA00022729"/>
    </source>
</evidence>
<gene>
    <name evidence="6" type="ORF">N0V93_002274</name>
</gene>
<comment type="subcellular location">
    <subcellularLocation>
        <location evidence="4">Secreted</location>
    </subcellularLocation>
</comment>
<evidence type="ECO:0000259" key="5">
    <source>
        <dbReference type="SMART" id="SM00656"/>
    </source>
</evidence>
<evidence type="ECO:0000256" key="3">
    <source>
        <dbReference type="ARBA" id="ARBA00023239"/>
    </source>
</evidence>
<proteinExistence type="inferred from homology"/>
<keyword evidence="2" id="KW-0732">Signal</keyword>
<dbReference type="AlphaFoldDB" id="A0A9W8YYB7"/>
<evidence type="ECO:0000313" key="7">
    <source>
        <dbReference type="Proteomes" id="UP001140453"/>
    </source>
</evidence>
<dbReference type="GO" id="GO:0030570">
    <property type="term" value="F:pectate lyase activity"/>
    <property type="evidence" value="ECO:0007669"/>
    <property type="project" value="InterPro"/>
</dbReference>
<dbReference type="PANTHER" id="PTHR31683">
    <property type="entry name" value="PECTATE LYASE 18-RELATED"/>
    <property type="match status" value="1"/>
</dbReference>
<comment type="caution">
    <text evidence="6">The sequence shown here is derived from an EMBL/GenBank/DDBJ whole genome shotgun (WGS) entry which is preliminary data.</text>
</comment>
<dbReference type="GO" id="GO:0005576">
    <property type="term" value="C:extracellular region"/>
    <property type="evidence" value="ECO:0007669"/>
    <property type="project" value="UniProtKB-SubCell"/>
</dbReference>
<dbReference type="OrthoDB" id="1637350at2759"/>
<dbReference type="Gene3D" id="2.160.20.10">
    <property type="entry name" value="Single-stranded right-handed beta-helix, Pectin lyase-like"/>
    <property type="match status" value="1"/>
</dbReference>
<dbReference type="EMBL" id="JAPEVB010000002">
    <property type="protein sequence ID" value="KAJ4393067.1"/>
    <property type="molecule type" value="Genomic_DNA"/>
</dbReference>
<keyword evidence="4" id="KW-0119">Carbohydrate metabolism</keyword>
<accession>A0A9W8YYB7</accession>
<dbReference type="InterPro" id="IPR002022">
    <property type="entry name" value="Pec_lyase"/>
</dbReference>
<organism evidence="6 7">
    <name type="scientific">Gnomoniopsis smithogilvyi</name>
    <dbReference type="NCBI Taxonomy" id="1191159"/>
    <lineage>
        <taxon>Eukaryota</taxon>
        <taxon>Fungi</taxon>
        <taxon>Dikarya</taxon>
        <taxon>Ascomycota</taxon>
        <taxon>Pezizomycotina</taxon>
        <taxon>Sordariomycetes</taxon>
        <taxon>Sordariomycetidae</taxon>
        <taxon>Diaporthales</taxon>
        <taxon>Gnomoniaceae</taxon>
        <taxon>Gnomoniopsis</taxon>
    </lineage>
</organism>
<sequence>MHYLAFFLLPVVLAQNTCGSAAINGLVGYAAGTTGGGTGTGTTVTSCSALAAAAAKSGVIKISGVLDGCGITDLQSDTSVLGLTNGGFRVKSKNNVIIRNLYFHNPPEGKDLVELQYSTKVWIDHNDFSSEGITGDKDYYDGLLDITHASDYVTVSWNVFRDHWKGSLIGHSDSNADEDTGHLRVTYHHNHFSNVNSRLPSIRFGTGHFYSSCHENNPSSGINSRMGAQVLVEQNYFLNTKLAIVTDLDSDTAGYAVDRNNVFVNSTEEITQVGSLTPPYSYTLDPASCVCALVKSQAGTGIVS</sequence>
<dbReference type="Proteomes" id="UP001140453">
    <property type="component" value="Unassembled WGS sequence"/>
</dbReference>
<dbReference type="PANTHER" id="PTHR31683:SF18">
    <property type="entry name" value="PECTATE LYASE 21-RELATED"/>
    <property type="match status" value="1"/>
</dbReference>
<dbReference type="InterPro" id="IPR011050">
    <property type="entry name" value="Pectin_lyase_fold/virulence"/>
</dbReference>
<reference evidence="6" key="1">
    <citation type="submission" date="2022-10" db="EMBL/GenBank/DDBJ databases">
        <title>Tapping the CABI collections for fungal endophytes: first genome assemblies for Collariella, Neodidymelliopsis, Ascochyta clinopodiicola, Didymella pomorum, Didymosphaeria variabile, Neocosmospora piperis and Neocucurbitaria cava.</title>
        <authorList>
            <person name="Hill R."/>
        </authorList>
    </citation>
    <scope>NUCLEOTIDE SEQUENCE</scope>
    <source>
        <strain evidence="6">IMI 355082</strain>
    </source>
</reference>
<dbReference type="SMART" id="SM00656">
    <property type="entry name" value="Amb_all"/>
    <property type="match status" value="1"/>
</dbReference>
<keyword evidence="4" id="KW-0624">Polysaccharide degradation</keyword>
<dbReference type="InterPro" id="IPR045032">
    <property type="entry name" value="PEL"/>
</dbReference>
<feature type="domain" description="Pectate lyase" evidence="5">
    <location>
        <begin position="45"/>
        <end position="243"/>
    </location>
</feature>
<dbReference type="SUPFAM" id="SSF51126">
    <property type="entry name" value="Pectin lyase-like"/>
    <property type="match status" value="1"/>
</dbReference>
<keyword evidence="3 4" id="KW-0456">Lyase</keyword>
<keyword evidence="4" id="KW-0964">Secreted</keyword>
<protein>
    <recommendedName>
        <fullName evidence="5">Pectate lyase domain-containing protein</fullName>
    </recommendedName>
</protein>
<dbReference type="Pfam" id="PF00544">
    <property type="entry name" value="Pectate_lyase_4"/>
    <property type="match status" value="1"/>
</dbReference>
<dbReference type="GO" id="GO:0000272">
    <property type="term" value="P:polysaccharide catabolic process"/>
    <property type="evidence" value="ECO:0007669"/>
    <property type="project" value="UniProtKB-KW"/>
</dbReference>
<comment type="similarity">
    <text evidence="1 4">Belongs to the polysaccharide lyase 1 family.</text>
</comment>
<evidence type="ECO:0000313" key="6">
    <source>
        <dbReference type="EMBL" id="KAJ4393067.1"/>
    </source>
</evidence>
<evidence type="ECO:0000256" key="4">
    <source>
        <dbReference type="RuleBase" id="RU361173"/>
    </source>
</evidence>